<organism evidence="1 2">
    <name type="scientific">Acaulospora colombiana</name>
    <dbReference type="NCBI Taxonomy" id="27376"/>
    <lineage>
        <taxon>Eukaryota</taxon>
        <taxon>Fungi</taxon>
        <taxon>Fungi incertae sedis</taxon>
        <taxon>Mucoromycota</taxon>
        <taxon>Glomeromycotina</taxon>
        <taxon>Glomeromycetes</taxon>
        <taxon>Diversisporales</taxon>
        <taxon>Acaulosporaceae</taxon>
        <taxon>Acaulospora</taxon>
    </lineage>
</organism>
<gene>
    <name evidence="1" type="ORF">ACOLOM_LOCUS8750</name>
</gene>
<name>A0ACA9NN63_9GLOM</name>
<evidence type="ECO:0000313" key="1">
    <source>
        <dbReference type="EMBL" id="CAG8665555.1"/>
    </source>
</evidence>
<comment type="caution">
    <text evidence="1">The sequence shown here is derived from an EMBL/GenBank/DDBJ whole genome shotgun (WGS) entry which is preliminary data.</text>
</comment>
<accession>A0ACA9NN63</accession>
<evidence type="ECO:0000313" key="2">
    <source>
        <dbReference type="Proteomes" id="UP000789525"/>
    </source>
</evidence>
<protein>
    <submittedName>
        <fullName evidence="1">1359_t:CDS:1</fullName>
    </submittedName>
</protein>
<dbReference type="EMBL" id="CAJVPT010023455">
    <property type="protein sequence ID" value="CAG8665555.1"/>
    <property type="molecule type" value="Genomic_DNA"/>
</dbReference>
<feature type="non-terminal residue" evidence="1">
    <location>
        <position position="1"/>
    </location>
</feature>
<keyword evidence="2" id="KW-1185">Reference proteome</keyword>
<sequence length="146" mass="16054">SDDIYNYHPSNKKWKNKAKSLVKRLSSRNPKSQRAHEGVTSVNNSEGAGITIIDVFSNVLLSAIVAQGIRYYRDICFTYRYFDAIILDGSEEDLTVGWTLIDRDEFDEFETSSPNQGTSLATRIGVAGPSATGGGTGPNTDEELDQ</sequence>
<dbReference type="Proteomes" id="UP000789525">
    <property type="component" value="Unassembled WGS sequence"/>
</dbReference>
<reference evidence="1" key="1">
    <citation type="submission" date="2021-06" db="EMBL/GenBank/DDBJ databases">
        <authorList>
            <person name="Kallberg Y."/>
            <person name="Tangrot J."/>
            <person name="Rosling A."/>
        </authorList>
    </citation>
    <scope>NUCLEOTIDE SEQUENCE</scope>
    <source>
        <strain evidence="1">CL356</strain>
    </source>
</reference>
<feature type="non-terminal residue" evidence="1">
    <location>
        <position position="146"/>
    </location>
</feature>
<proteinExistence type="predicted"/>